<dbReference type="Pfam" id="PF13905">
    <property type="entry name" value="Thioredoxin_8"/>
    <property type="match status" value="1"/>
</dbReference>
<dbReference type="Gene3D" id="3.40.30.10">
    <property type="entry name" value="Glutaredoxin"/>
    <property type="match status" value="1"/>
</dbReference>
<protein>
    <recommendedName>
        <fullName evidence="2">Thioredoxin-like fold domain-containing protein</fullName>
    </recommendedName>
</protein>
<organism evidence="3 4">
    <name type="scientific">Chitinophaga cymbidii</name>
    <dbReference type="NCBI Taxonomy" id="1096750"/>
    <lineage>
        <taxon>Bacteria</taxon>
        <taxon>Pseudomonadati</taxon>
        <taxon>Bacteroidota</taxon>
        <taxon>Chitinophagia</taxon>
        <taxon>Chitinophagales</taxon>
        <taxon>Chitinophagaceae</taxon>
        <taxon>Chitinophaga</taxon>
    </lineage>
</organism>
<feature type="domain" description="Thioredoxin-like fold" evidence="2">
    <location>
        <begin position="391"/>
        <end position="488"/>
    </location>
</feature>
<dbReference type="Proteomes" id="UP000321436">
    <property type="component" value="Unassembled WGS sequence"/>
</dbReference>
<dbReference type="PANTHER" id="PTHR42852:SF13">
    <property type="entry name" value="PROTEIN DIPZ"/>
    <property type="match status" value="1"/>
</dbReference>
<evidence type="ECO:0000313" key="3">
    <source>
        <dbReference type="EMBL" id="GEP98077.1"/>
    </source>
</evidence>
<dbReference type="RefSeq" id="WP_146866259.1">
    <property type="nucleotide sequence ID" value="NZ_BKAU01000005.1"/>
</dbReference>
<keyword evidence="1" id="KW-0732">Signal</keyword>
<comment type="caution">
    <text evidence="3">The sequence shown here is derived from an EMBL/GenBank/DDBJ whole genome shotgun (WGS) entry which is preliminary data.</text>
</comment>
<feature type="chain" id="PRO_5021701173" description="Thioredoxin-like fold domain-containing protein" evidence="1">
    <location>
        <begin position="29"/>
        <end position="515"/>
    </location>
</feature>
<evidence type="ECO:0000313" key="4">
    <source>
        <dbReference type="Proteomes" id="UP000321436"/>
    </source>
</evidence>
<dbReference type="AlphaFoldDB" id="A0A512RQU7"/>
<dbReference type="InterPro" id="IPR036249">
    <property type="entry name" value="Thioredoxin-like_sf"/>
</dbReference>
<dbReference type="PANTHER" id="PTHR42852">
    <property type="entry name" value="THIOL:DISULFIDE INTERCHANGE PROTEIN DSBE"/>
    <property type="match status" value="1"/>
</dbReference>
<evidence type="ECO:0000259" key="2">
    <source>
        <dbReference type="Pfam" id="PF13905"/>
    </source>
</evidence>
<dbReference type="InterPro" id="IPR012336">
    <property type="entry name" value="Thioredoxin-like_fold"/>
</dbReference>
<dbReference type="SUPFAM" id="SSF52833">
    <property type="entry name" value="Thioredoxin-like"/>
    <property type="match status" value="1"/>
</dbReference>
<gene>
    <name evidence="3" type="ORF">CCY01nite_43370</name>
</gene>
<accession>A0A512RQU7</accession>
<feature type="signal peptide" evidence="1">
    <location>
        <begin position="1"/>
        <end position="28"/>
    </location>
</feature>
<evidence type="ECO:0000256" key="1">
    <source>
        <dbReference type="SAM" id="SignalP"/>
    </source>
</evidence>
<dbReference type="InterPro" id="IPR050553">
    <property type="entry name" value="Thioredoxin_ResA/DsbE_sf"/>
</dbReference>
<proteinExistence type="predicted"/>
<name>A0A512RQU7_9BACT</name>
<dbReference type="EMBL" id="BKAU01000005">
    <property type="protein sequence ID" value="GEP98077.1"/>
    <property type="molecule type" value="Genomic_DNA"/>
</dbReference>
<dbReference type="OrthoDB" id="983020at2"/>
<sequence length="515" mass="59140">MKIMLNYLKAAAIAACLGPLFPAGNLLAQSSSTCTMKGTVSPEMDMEYLEIQAPVGLYEEYDPTDVPRQKIPVKNGRFIIELKAGQPFVLYIRLPLDRQTAAWRANFYFSWVPWRLAPGMDVEMKLDTNGMHVSGKDAALLECQLALKDIYVQTNKRIMALKNAARLSDNHGDSTENYRRMYNLLQSHHKAMEEGEQAIRGVLASYNGRIDESLRGILLYDWMGFSRNNMSLSTYNMKYDMGTSVHKQAVKDFYLRYMLRKDLSEKQSGYKTPSHAYANYLYRKIFTDLRFMLSASGYPLLPTYDQLMKYARLVYTGSVYDQVALMAYMGRNIKENLDDNVVTGILANMQHPEYRKLMQDISSRKRRFQPGLNYSLADDKGRIRTPADFKGKVVIMDFWFTGCHWCAVQHQNMKPVKEYFSKDTSVVFLSISNDRTKESWLKSVKEGKYSDATDVNVWAEETDGKTDIIRYYNIKAFPTLIIVNGNNELTTVNAPSPFNEARRKEFIALVEKAKE</sequence>
<keyword evidence="4" id="KW-1185">Reference proteome</keyword>
<reference evidence="3 4" key="1">
    <citation type="submission" date="2019-07" db="EMBL/GenBank/DDBJ databases">
        <title>Whole genome shotgun sequence of Chitinophaga cymbidii NBRC 109752.</title>
        <authorList>
            <person name="Hosoyama A."/>
            <person name="Uohara A."/>
            <person name="Ohji S."/>
            <person name="Ichikawa N."/>
        </authorList>
    </citation>
    <scope>NUCLEOTIDE SEQUENCE [LARGE SCALE GENOMIC DNA]</scope>
    <source>
        <strain evidence="3 4">NBRC 109752</strain>
    </source>
</reference>